<proteinExistence type="inferred from homology"/>
<evidence type="ECO:0000313" key="4">
    <source>
        <dbReference type="Proteomes" id="UP000053342"/>
    </source>
</evidence>
<dbReference type="EMBL" id="KN847334">
    <property type="protein sequence ID" value="KIW44724.1"/>
    <property type="molecule type" value="Genomic_DNA"/>
</dbReference>
<dbReference type="PANTHER" id="PTHR21366:SF14">
    <property type="entry name" value="GLYOXALASE DOMAIN-CONTAINING PROTEIN 5"/>
    <property type="match status" value="1"/>
</dbReference>
<dbReference type="HOGENOM" id="CLU_046006_4_3_1"/>
<evidence type="ECO:0000256" key="1">
    <source>
        <dbReference type="ARBA" id="ARBA00010363"/>
    </source>
</evidence>
<dbReference type="VEuPathDB" id="FungiDB:PV06_03176"/>
<name>A0A0D2E9S6_9EURO</name>
<dbReference type="GeneID" id="27355250"/>
<dbReference type="InterPro" id="IPR029068">
    <property type="entry name" value="Glyas_Bleomycin-R_OHBP_Dase"/>
</dbReference>
<dbReference type="STRING" id="215243.A0A0D2E9S6"/>
<dbReference type="SUPFAM" id="SSF54593">
    <property type="entry name" value="Glyoxalase/Bleomycin resistance protein/Dihydroxybiphenyl dioxygenase"/>
    <property type="match status" value="1"/>
</dbReference>
<accession>A0A0D2E9S6</accession>
<dbReference type="AlphaFoldDB" id="A0A0D2E9S6"/>
<comment type="similarity">
    <text evidence="1">Belongs to the glyoxalase I family.</text>
</comment>
<dbReference type="PANTHER" id="PTHR21366">
    <property type="entry name" value="GLYOXALASE FAMILY PROTEIN"/>
    <property type="match status" value="1"/>
</dbReference>
<dbReference type="PROSITE" id="PS51819">
    <property type="entry name" value="VOC"/>
    <property type="match status" value="1"/>
</dbReference>
<dbReference type="RefSeq" id="XP_016264940.1">
    <property type="nucleotide sequence ID" value="XM_016403935.1"/>
</dbReference>
<dbReference type="InterPro" id="IPR004360">
    <property type="entry name" value="Glyas_Fos-R_dOase_dom"/>
</dbReference>
<protein>
    <recommendedName>
        <fullName evidence="2">VOC domain-containing protein</fullName>
    </recommendedName>
</protein>
<evidence type="ECO:0000313" key="3">
    <source>
        <dbReference type="EMBL" id="KIW44724.1"/>
    </source>
</evidence>
<sequence>MSPIAKAKSLDHLVLTVKDLDATVKFYGEILGMQHTSFGAANDPSIQRHALKFGNQKINLHISGKEFVPRAQNVQPGSGDLCFLVEDNVDDVLGKLNERKIDVLEGGKVVHRTGAQGQLRSVYIRDPDENLIELSNLVQ</sequence>
<dbReference type="InterPro" id="IPR037523">
    <property type="entry name" value="VOC_core"/>
</dbReference>
<dbReference type="Gene3D" id="3.10.180.10">
    <property type="entry name" value="2,3-Dihydroxybiphenyl 1,2-Dioxygenase, domain 1"/>
    <property type="match status" value="1"/>
</dbReference>
<dbReference type="CDD" id="cd07253">
    <property type="entry name" value="GLOD5"/>
    <property type="match status" value="1"/>
</dbReference>
<dbReference type="Pfam" id="PF00903">
    <property type="entry name" value="Glyoxalase"/>
    <property type="match status" value="1"/>
</dbReference>
<keyword evidence="4" id="KW-1185">Reference proteome</keyword>
<feature type="domain" description="VOC" evidence="2">
    <location>
        <begin position="9"/>
        <end position="137"/>
    </location>
</feature>
<dbReference type="InterPro" id="IPR050383">
    <property type="entry name" value="GlyoxalaseI/FosfomycinResist"/>
</dbReference>
<dbReference type="Proteomes" id="UP000053342">
    <property type="component" value="Unassembled WGS sequence"/>
</dbReference>
<dbReference type="OrthoDB" id="5371818at2759"/>
<reference evidence="3 4" key="1">
    <citation type="submission" date="2015-01" db="EMBL/GenBank/DDBJ databases">
        <title>The Genome Sequence of Exophiala oligosperma CBS72588.</title>
        <authorList>
            <consortium name="The Broad Institute Genomics Platform"/>
            <person name="Cuomo C."/>
            <person name="de Hoog S."/>
            <person name="Gorbushina A."/>
            <person name="Stielow B."/>
            <person name="Teixiera M."/>
            <person name="Abouelleil A."/>
            <person name="Chapman S.B."/>
            <person name="Priest M."/>
            <person name="Young S.K."/>
            <person name="Wortman J."/>
            <person name="Nusbaum C."/>
            <person name="Birren B."/>
        </authorList>
    </citation>
    <scope>NUCLEOTIDE SEQUENCE [LARGE SCALE GENOMIC DNA]</scope>
    <source>
        <strain evidence="3 4">CBS 72588</strain>
    </source>
</reference>
<organism evidence="3 4">
    <name type="scientific">Exophiala oligosperma</name>
    <dbReference type="NCBI Taxonomy" id="215243"/>
    <lineage>
        <taxon>Eukaryota</taxon>
        <taxon>Fungi</taxon>
        <taxon>Dikarya</taxon>
        <taxon>Ascomycota</taxon>
        <taxon>Pezizomycotina</taxon>
        <taxon>Eurotiomycetes</taxon>
        <taxon>Chaetothyriomycetidae</taxon>
        <taxon>Chaetothyriales</taxon>
        <taxon>Herpotrichiellaceae</taxon>
        <taxon>Exophiala</taxon>
    </lineage>
</organism>
<evidence type="ECO:0000259" key="2">
    <source>
        <dbReference type="PROSITE" id="PS51819"/>
    </source>
</evidence>
<gene>
    <name evidence="3" type="ORF">PV06_03176</name>
</gene>